<name>A0ABR0MHB7_GOSAR</name>
<organism evidence="1 2">
    <name type="scientific">Gossypium arboreum</name>
    <name type="common">Tree cotton</name>
    <name type="synonym">Gossypium nanking</name>
    <dbReference type="NCBI Taxonomy" id="29729"/>
    <lineage>
        <taxon>Eukaryota</taxon>
        <taxon>Viridiplantae</taxon>
        <taxon>Streptophyta</taxon>
        <taxon>Embryophyta</taxon>
        <taxon>Tracheophyta</taxon>
        <taxon>Spermatophyta</taxon>
        <taxon>Magnoliopsida</taxon>
        <taxon>eudicotyledons</taxon>
        <taxon>Gunneridae</taxon>
        <taxon>Pentapetalae</taxon>
        <taxon>rosids</taxon>
        <taxon>malvids</taxon>
        <taxon>Malvales</taxon>
        <taxon>Malvaceae</taxon>
        <taxon>Malvoideae</taxon>
        <taxon>Gossypium</taxon>
    </lineage>
</organism>
<comment type="caution">
    <text evidence="1">The sequence shown here is derived from an EMBL/GenBank/DDBJ whole genome shotgun (WGS) entry which is preliminary data.</text>
</comment>
<keyword evidence="2" id="KW-1185">Reference proteome</keyword>
<accession>A0ABR0MHB7</accession>
<sequence>MRLLLIEEDGKYTSDSDKIDPDIPKLIDDVDDGGEFYGEVELVEPLNDVHCLVVRHTLNIQLRDDHDLQRTNIFHSRCFIKVKDSGTNLHEEGGMMQVSIPKFRLMDVMGSHFLKA</sequence>
<reference evidence="1 2" key="1">
    <citation type="submission" date="2023-03" db="EMBL/GenBank/DDBJ databases">
        <title>WGS of Gossypium arboreum.</title>
        <authorList>
            <person name="Yu D."/>
        </authorList>
    </citation>
    <scope>NUCLEOTIDE SEQUENCE [LARGE SCALE GENOMIC DNA]</scope>
    <source>
        <tissue evidence="1">Leaf</tissue>
    </source>
</reference>
<dbReference type="Proteomes" id="UP001358586">
    <property type="component" value="Chromosome 13"/>
</dbReference>
<protein>
    <submittedName>
        <fullName evidence="1">Uncharacterized protein</fullName>
    </submittedName>
</protein>
<evidence type="ECO:0000313" key="2">
    <source>
        <dbReference type="Proteomes" id="UP001358586"/>
    </source>
</evidence>
<proteinExistence type="predicted"/>
<gene>
    <name evidence="1" type="ORF">PVK06_047981</name>
</gene>
<dbReference type="EMBL" id="JARKNE010000013">
    <property type="protein sequence ID" value="KAK5771739.1"/>
    <property type="molecule type" value="Genomic_DNA"/>
</dbReference>
<evidence type="ECO:0000313" key="1">
    <source>
        <dbReference type="EMBL" id="KAK5771739.1"/>
    </source>
</evidence>